<organism evidence="1 2">
    <name type="scientific">Novosphingobium pentaromativorans US6-1</name>
    <dbReference type="NCBI Taxonomy" id="1088721"/>
    <lineage>
        <taxon>Bacteria</taxon>
        <taxon>Pseudomonadati</taxon>
        <taxon>Pseudomonadota</taxon>
        <taxon>Alphaproteobacteria</taxon>
        <taxon>Sphingomonadales</taxon>
        <taxon>Sphingomonadaceae</taxon>
        <taxon>Novosphingobium</taxon>
    </lineage>
</organism>
<dbReference type="PANTHER" id="PTHR42877">
    <property type="entry name" value="L-ORNITHINE N(5)-MONOOXYGENASE-RELATED"/>
    <property type="match status" value="1"/>
</dbReference>
<name>G6E804_9SPHN</name>
<dbReference type="InterPro" id="IPR036188">
    <property type="entry name" value="FAD/NAD-bd_sf"/>
</dbReference>
<proteinExistence type="predicted"/>
<dbReference type="eggNOG" id="COG2072">
    <property type="taxonomic scope" value="Bacteria"/>
</dbReference>
<dbReference type="PRINTS" id="PR00469">
    <property type="entry name" value="PNDRDTASEII"/>
</dbReference>
<evidence type="ECO:0000313" key="1">
    <source>
        <dbReference type="EMBL" id="EHJ62647.1"/>
    </source>
</evidence>
<dbReference type="AlphaFoldDB" id="G6E804"/>
<dbReference type="PANTHER" id="PTHR42877:SF4">
    <property type="entry name" value="FAD_NAD(P)-BINDING DOMAIN-CONTAINING PROTEIN-RELATED"/>
    <property type="match status" value="1"/>
</dbReference>
<accession>G6E804</accession>
<keyword evidence="2" id="KW-1185">Reference proteome</keyword>
<sequence length="639" mass="71727">MIESPARPHVLETSDDELEDIVTYADAMALRGLLYQLTGDEELKAIGLKRVLAGYLERNVPATEEDIALIRRKAVAFLKSYRDAGAPALQIGPAERLATSISLMRGEAIPERAQGLYLEETALDPWVRSLEWTSPPPVDRLENFHVIVIGAGMGGLNAALQLKRAGIRFTVIEKNAGVGGTWYENRYPGARLDSPSRTYTHLYGVDFPYSSPFNPWEDNQKYFSWVADHFGLRDDIVFETEVRSMTWHEDRAQWDIAVSGVDGEKTLRANAVITAVGFLNRPKYPDIEGSETFKGSAWHTVSWPDEASIKGKRVAVIGTGASGYQTVPEMALEAEHVTMFQRTPQYLFPTRGYRSPFKKQVEWLNRNFPFYTNFMRLGSGSADGFESVSHIDPDFDDPHACSASNKVARDVSLNFLRSKLNDPDLIAAMTPEHPVWSARPVAVDPDYCVLDAIKRDNVTLVTDGIEKINETGLVTRTGKQIDVDVIAYATGFRATEYLFPMTITGRGGVTIEDFWAEGGARAYRGCMIPNFPNLWCIYGPNTNGALLPATFHELVTIYALQCIEKLILEDKASIEVRGEPYWDYNRLIDRENAMRVWSDPRVPGYYWSKHGRSATMNPLSGPDMWNLLRVPDFSDLDIR</sequence>
<dbReference type="Pfam" id="PF13738">
    <property type="entry name" value="Pyr_redox_3"/>
    <property type="match status" value="1"/>
</dbReference>
<dbReference type="PATRIC" id="fig|1088721.3.peg.467"/>
<dbReference type="Proteomes" id="UP000004030">
    <property type="component" value="Unassembled WGS sequence"/>
</dbReference>
<comment type="caution">
    <text evidence="1">The sequence shown here is derived from an EMBL/GenBank/DDBJ whole genome shotgun (WGS) entry which is preliminary data.</text>
</comment>
<dbReference type="PRINTS" id="PR00368">
    <property type="entry name" value="FADPNR"/>
</dbReference>
<gene>
    <name evidence="1" type="ORF">NSU_0475</name>
</gene>
<protein>
    <submittedName>
        <fullName evidence="1">Uncharacterized protein</fullName>
    </submittedName>
</protein>
<dbReference type="STRING" id="1088721.JI59_17720"/>
<dbReference type="EMBL" id="AGFM01000007">
    <property type="protein sequence ID" value="EHJ62647.1"/>
    <property type="molecule type" value="Genomic_DNA"/>
</dbReference>
<reference evidence="1 2" key="1">
    <citation type="journal article" date="2012" name="J. Bacteriol.">
        <title>Genome sequence of benzo(a)pyrene-degrading bacterium Novosphingobium pentaromativorans US6-1.</title>
        <authorList>
            <person name="Luo Y.R."/>
            <person name="Kang S.G."/>
            <person name="Kim S.J."/>
            <person name="Kim M.R."/>
            <person name="Li N."/>
            <person name="Lee J.H."/>
            <person name="Kwon K.K."/>
        </authorList>
    </citation>
    <scope>NUCLEOTIDE SEQUENCE [LARGE SCALE GENOMIC DNA]</scope>
    <source>
        <strain evidence="1 2">US6-1</strain>
    </source>
</reference>
<evidence type="ECO:0000313" key="2">
    <source>
        <dbReference type="Proteomes" id="UP000004030"/>
    </source>
</evidence>
<dbReference type="Gene3D" id="3.50.50.60">
    <property type="entry name" value="FAD/NAD(P)-binding domain"/>
    <property type="match status" value="2"/>
</dbReference>
<dbReference type="OrthoDB" id="312624at2"/>
<dbReference type="SUPFAM" id="SSF51905">
    <property type="entry name" value="FAD/NAD(P)-binding domain"/>
    <property type="match status" value="1"/>
</dbReference>
<dbReference type="InterPro" id="IPR051209">
    <property type="entry name" value="FAD-bind_Monooxygenase_sf"/>
</dbReference>
<dbReference type="KEGG" id="npn:JI59_17720"/>